<comment type="caution">
    <text evidence="1">The sequence shown here is derived from an EMBL/GenBank/DDBJ whole genome shotgun (WGS) entry which is preliminary data.</text>
</comment>
<sequence length="149" mass="16487">MDGKDLAYWKTSKSSPDEWLRKASWHVEDAGGTIIERATAFQYGRTAVCLGFELDGDTFRLVWPVLEHEPCDNQAAVRQAATMLYHDVKARCVAVRVKGARWAFHGELVLSDGRMAGELTDPELMKQLPAMCQQPLAIEHAEAAGGDAQ</sequence>
<reference evidence="1" key="1">
    <citation type="journal article" date="2015" name="Nature">
        <title>Complex archaea that bridge the gap between prokaryotes and eukaryotes.</title>
        <authorList>
            <person name="Spang A."/>
            <person name="Saw J.H."/>
            <person name="Jorgensen S.L."/>
            <person name="Zaremba-Niedzwiedzka K."/>
            <person name="Martijn J."/>
            <person name="Lind A.E."/>
            <person name="van Eijk R."/>
            <person name="Schleper C."/>
            <person name="Guy L."/>
            <person name="Ettema T.J."/>
        </authorList>
    </citation>
    <scope>NUCLEOTIDE SEQUENCE</scope>
</reference>
<evidence type="ECO:0000313" key="1">
    <source>
        <dbReference type="EMBL" id="KKM74486.1"/>
    </source>
</evidence>
<organism evidence="1">
    <name type="scientific">marine sediment metagenome</name>
    <dbReference type="NCBI Taxonomy" id="412755"/>
    <lineage>
        <taxon>unclassified sequences</taxon>
        <taxon>metagenomes</taxon>
        <taxon>ecological metagenomes</taxon>
    </lineage>
</organism>
<name>A0A0F9KIB2_9ZZZZ</name>
<proteinExistence type="predicted"/>
<dbReference type="EMBL" id="LAZR01009132">
    <property type="protein sequence ID" value="KKM74486.1"/>
    <property type="molecule type" value="Genomic_DNA"/>
</dbReference>
<dbReference type="AlphaFoldDB" id="A0A0F9KIB2"/>
<gene>
    <name evidence="1" type="ORF">LCGC14_1399820</name>
</gene>
<protein>
    <submittedName>
        <fullName evidence="1">Uncharacterized protein</fullName>
    </submittedName>
</protein>
<accession>A0A0F9KIB2</accession>